<evidence type="ECO:0000313" key="5">
    <source>
        <dbReference type="EMBL" id="SEJ11784.1"/>
    </source>
</evidence>
<dbReference type="CDD" id="cd11567">
    <property type="entry name" value="YciH_like"/>
    <property type="match status" value="1"/>
</dbReference>
<dbReference type="PANTHER" id="PTHR12789">
    <property type="entry name" value="DENSITY-REGULATED PROTEIN HOMOLOG"/>
    <property type="match status" value="1"/>
</dbReference>
<dbReference type="PANTHER" id="PTHR12789:SF0">
    <property type="entry name" value="DENSITY-REGULATED PROTEIN"/>
    <property type="match status" value="1"/>
</dbReference>
<dbReference type="GO" id="GO:0002188">
    <property type="term" value="P:translation reinitiation"/>
    <property type="evidence" value="ECO:0007669"/>
    <property type="project" value="TreeGrafter"/>
</dbReference>
<keyword evidence="3" id="KW-0648">Protein biosynthesis</keyword>
<keyword evidence="6" id="KW-1185">Reference proteome</keyword>
<dbReference type="OrthoDB" id="9792915at2"/>
<evidence type="ECO:0000313" key="6">
    <source>
        <dbReference type="Proteomes" id="UP000199532"/>
    </source>
</evidence>
<name>A0A1H6W9B7_9BACT</name>
<dbReference type="SUPFAM" id="SSF55159">
    <property type="entry name" value="eIF1-like"/>
    <property type="match status" value="1"/>
</dbReference>
<feature type="domain" description="SUI1" evidence="4">
    <location>
        <begin position="37"/>
        <end position="103"/>
    </location>
</feature>
<dbReference type="InterPro" id="IPR050318">
    <property type="entry name" value="DENR/SUI1_TIF"/>
</dbReference>
<proteinExistence type="inferred from homology"/>
<dbReference type="AlphaFoldDB" id="A0A1H6W9B7"/>
<protein>
    <submittedName>
        <fullName evidence="5">Translation initiation factor 1 (eIF-1/SUI1)</fullName>
    </submittedName>
</protein>
<dbReference type="Proteomes" id="UP000199532">
    <property type="component" value="Unassembled WGS sequence"/>
</dbReference>
<dbReference type="GO" id="GO:0003743">
    <property type="term" value="F:translation initiation factor activity"/>
    <property type="evidence" value="ECO:0007669"/>
    <property type="project" value="UniProtKB-KW"/>
</dbReference>
<dbReference type="InterPro" id="IPR036877">
    <property type="entry name" value="SUI1_dom_sf"/>
</dbReference>
<keyword evidence="2" id="KW-0810">Translation regulation</keyword>
<evidence type="ECO:0000259" key="4">
    <source>
        <dbReference type="PROSITE" id="PS50296"/>
    </source>
</evidence>
<evidence type="ECO:0000256" key="1">
    <source>
        <dbReference type="ARBA" id="ARBA00005422"/>
    </source>
</evidence>
<reference evidence="5 6" key="1">
    <citation type="submission" date="2016-10" db="EMBL/GenBank/DDBJ databases">
        <authorList>
            <person name="de Groot N.N."/>
        </authorList>
    </citation>
    <scope>NUCLEOTIDE SEQUENCE [LARGE SCALE GENOMIC DNA]</scope>
    <source>
        <strain evidence="5 6">DSM 19938</strain>
    </source>
</reference>
<dbReference type="STRING" id="408657.SAMN04487995_3304"/>
<dbReference type="PIRSF" id="PIRSF037511">
    <property type="entry name" value="Transl_init_SUI1_pro"/>
    <property type="match status" value="1"/>
</dbReference>
<organism evidence="5 6">
    <name type="scientific">Dyadobacter koreensis</name>
    <dbReference type="NCBI Taxonomy" id="408657"/>
    <lineage>
        <taxon>Bacteria</taxon>
        <taxon>Pseudomonadati</taxon>
        <taxon>Bacteroidota</taxon>
        <taxon>Cytophagia</taxon>
        <taxon>Cytophagales</taxon>
        <taxon>Spirosomataceae</taxon>
        <taxon>Dyadobacter</taxon>
    </lineage>
</organism>
<comment type="similarity">
    <text evidence="1">Belongs to the SUI1 family.</text>
</comment>
<evidence type="ECO:0000256" key="2">
    <source>
        <dbReference type="ARBA" id="ARBA00022845"/>
    </source>
</evidence>
<dbReference type="InterPro" id="IPR001950">
    <property type="entry name" value="SUI1"/>
</dbReference>
<gene>
    <name evidence="5" type="ORF">SAMN04487995_3304</name>
</gene>
<evidence type="ECO:0000256" key="3">
    <source>
        <dbReference type="ARBA" id="ARBA00022917"/>
    </source>
</evidence>
<dbReference type="Gene3D" id="3.30.780.10">
    <property type="entry name" value="SUI1-like domain"/>
    <property type="match status" value="1"/>
</dbReference>
<dbReference type="InterPro" id="IPR005872">
    <property type="entry name" value="SUI1_arc_bac"/>
</dbReference>
<dbReference type="GO" id="GO:0001731">
    <property type="term" value="P:formation of translation preinitiation complex"/>
    <property type="evidence" value="ECO:0007669"/>
    <property type="project" value="TreeGrafter"/>
</dbReference>
<dbReference type="PROSITE" id="PS50296">
    <property type="entry name" value="SUI1"/>
    <property type="match status" value="1"/>
</dbReference>
<dbReference type="Pfam" id="PF01253">
    <property type="entry name" value="SUI1"/>
    <property type="match status" value="1"/>
</dbReference>
<dbReference type="GO" id="GO:0006417">
    <property type="term" value="P:regulation of translation"/>
    <property type="evidence" value="ECO:0007669"/>
    <property type="project" value="UniProtKB-KW"/>
</dbReference>
<keyword evidence="5" id="KW-0396">Initiation factor</keyword>
<sequence length="111" mass="12025">MSKKNRSGIIYSTNPDFEYSDSNQDEAETLAPAQQDLRIWLDRKGGGKVITVVKGFIGTNIDLEALGKQVKVLCGSGGSVKEGEILIQGDHREKIITWLTGKGYKAKKAGG</sequence>
<dbReference type="EMBL" id="FNXY01000005">
    <property type="protein sequence ID" value="SEJ11784.1"/>
    <property type="molecule type" value="Genomic_DNA"/>
</dbReference>
<dbReference type="GO" id="GO:0003729">
    <property type="term" value="F:mRNA binding"/>
    <property type="evidence" value="ECO:0007669"/>
    <property type="project" value="TreeGrafter"/>
</dbReference>
<dbReference type="RefSeq" id="WP_090336918.1">
    <property type="nucleotide sequence ID" value="NZ_FNXY01000005.1"/>
</dbReference>
<accession>A0A1H6W9B7</accession>